<keyword evidence="3" id="KW-1185">Reference proteome</keyword>
<evidence type="ECO:0000256" key="1">
    <source>
        <dbReference type="SAM" id="MobiDB-lite"/>
    </source>
</evidence>
<name>A0ABN8YA91_RANTA</name>
<sequence length="354" mass="36722">MCLVTLGCLLDTRHMRVLTSSGPALVPAAPQNSSGGVSVASLQWLSERAPSLVTVWTLVALWSVLGERVCWAGSAPARGAGLPECVEVLPVVLGFLCRVGIAGQHCFREQQVGPQGHLAPPPGAVGLGLSRRDVGRCSVARALGAHAALPKPRHDGTAPDGAGGAQAREAPTVGWQLNGTLGQRDGTRTAELGAGPRNRDTACCVWREPGRGPRAELFAESSRTHSCGHPGCPASWPSDHHQVQFAAFLSPQLTSAQPGPARDGLSHWHPRCLALSSAQPSSGSGGTERSEGPRDWEAKEQPLDGLGGRRVPGLGPASCADMCERPTPHGPLPAAVLRPLGESLGMPQAQCVPA</sequence>
<protein>
    <submittedName>
        <fullName evidence="2">Uncharacterized protein</fullName>
    </submittedName>
</protein>
<gene>
    <name evidence="2" type="ORF">MRATA1EN1_LOCUS5651</name>
</gene>
<feature type="compositionally biased region" description="Basic and acidic residues" evidence="1">
    <location>
        <begin position="288"/>
        <end position="302"/>
    </location>
</feature>
<proteinExistence type="predicted"/>
<organism evidence="2 3">
    <name type="scientific">Rangifer tarandus platyrhynchus</name>
    <name type="common">Svalbard reindeer</name>
    <dbReference type="NCBI Taxonomy" id="3082113"/>
    <lineage>
        <taxon>Eukaryota</taxon>
        <taxon>Metazoa</taxon>
        <taxon>Chordata</taxon>
        <taxon>Craniata</taxon>
        <taxon>Vertebrata</taxon>
        <taxon>Euteleostomi</taxon>
        <taxon>Mammalia</taxon>
        <taxon>Eutheria</taxon>
        <taxon>Laurasiatheria</taxon>
        <taxon>Artiodactyla</taxon>
        <taxon>Ruminantia</taxon>
        <taxon>Pecora</taxon>
        <taxon>Cervidae</taxon>
        <taxon>Odocoileinae</taxon>
        <taxon>Rangifer</taxon>
    </lineage>
</organism>
<accession>A0ABN8YA91</accession>
<reference evidence="2" key="1">
    <citation type="submission" date="2023-04" db="EMBL/GenBank/DDBJ databases">
        <authorList>
            <consortium name="ELIXIR-Norway"/>
        </authorList>
    </citation>
    <scope>NUCLEOTIDE SEQUENCE [LARGE SCALE GENOMIC DNA]</scope>
</reference>
<dbReference type="Proteomes" id="UP001176941">
    <property type="component" value="Chromosome 14"/>
</dbReference>
<dbReference type="EMBL" id="OX459950">
    <property type="protein sequence ID" value="CAI9156689.1"/>
    <property type="molecule type" value="Genomic_DNA"/>
</dbReference>
<feature type="region of interest" description="Disordered" evidence="1">
    <location>
        <begin position="275"/>
        <end position="327"/>
    </location>
</feature>
<evidence type="ECO:0000313" key="2">
    <source>
        <dbReference type="EMBL" id="CAI9156689.1"/>
    </source>
</evidence>
<evidence type="ECO:0000313" key="3">
    <source>
        <dbReference type="Proteomes" id="UP001176941"/>
    </source>
</evidence>